<keyword evidence="3" id="KW-1185">Reference proteome</keyword>
<dbReference type="AlphaFoldDB" id="A0A1V8TPZ1"/>
<dbReference type="Proteomes" id="UP000192596">
    <property type="component" value="Unassembled WGS sequence"/>
</dbReference>
<feature type="region of interest" description="Disordered" evidence="1">
    <location>
        <begin position="47"/>
        <end position="93"/>
    </location>
</feature>
<feature type="region of interest" description="Disordered" evidence="1">
    <location>
        <begin position="22"/>
        <end position="41"/>
    </location>
</feature>
<reference evidence="3" key="1">
    <citation type="submission" date="2017-03" db="EMBL/GenBank/DDBJ databases">
        <title>Genomes of endolithic fungi from Antarctica.</title>
        <authorList>
            <person name="Coleine C."/>
            <person name="Masonjones S."/>
            <person name="Stajich J.E."/>
        </authorList>
    </citation>
    <scope>NUCLEOTIDE SEQUENCE [LARGE SCALE GENOMIC DNA]</scope>
    <source>
        <strain evidence="3">CCFEE 5527</strain>
    </source>
</reference>
<protein>
    <submittedName>
        <fullName evidence="2">Uncharacterized protein</fullName>
    </submittedName>
</protein>
<feature type="region of interest" description="Disordered" evidence="1">
    <location>
        <begin position="281"/>
        <end position="306"/>
    </location>
</feature>
<feature type="compositionally biased region" description="Acidic residues" evidence="1">
    <location>
        <begin position="297"/>
        <end position="306"/>
    </location>
</feature>
<evidence type="ECO:0000313" key="3">
    <source>
        <dbReference type="Proteomes" id="UP000192596"/>
    </source>
</evidence>
<comment type="caution">
    <text evidence="2">The sequence shown here is derived from an EMBL/GenBank/DDBJ whole genome shotgun (WGS) entry which is preliminary data.</text>
</comment>
<evidence type="ECO:0000256" key="1">
    <source>
        <dbReference type="SAM" id="MobiDB-lite"/>
    </source>
</evidence>
<sequence length="306" mass="32771">MADQNGFSYQFPNRRILALRPSTRRAAGQRPVLSPVVEDPVDTDELEALLKAEFDAQEAEAASSPTPASPSSPAGPTRTKPSGLKLPGPGSRLKAVMSAGNMEGYSPSTPTAGGFADVSMAGCDQVPEPLESPIADWSPSPRNPFYGPNTTFKTMAAAIHKCLKDAADHTHAWVINFISPAELLALSQEPDSPLANIFEQLTFTAELLSHPSQSPFPLLRLPDHFFADVLPFAHAAVEGLGLLANKPDCELLLGRSVQEAGEIFGALRGIQKARWEIGIAREREEEERRGGERGGDGEGDFSMGDD</sequence>
<name>A0A1V8TPZ1_9PEZI</name>
<dbReference type="EMBL" id="NAJO01000003">
    <property type="protein sequence ID" value="OQO13318.1"/>
    <property type="molecule type" value="Genomic_DNA"/>
</dbReference>
<dbReference type="InParanoid" id="A0A1V8TPZ1"/>
<accession>A0A1V8TPZ1</accession>
<gene>
    <name evidence="2" type="ORF">B0A48_01546</name>
</gene>
<evidence type="ECO:0000313" key="2">
    <source>
        <dbReference type="EMBL" id="OQO13318.1"/>
    </source>
</evidence>
<feature type="compositionally biased region" description="Basic and acidic residues" evidence="1">
    <location>
        <begin position="281"/>
        <end position="296"/>
    </location>
</feature>
<proteinExistence type="predicted"/>
<organism evidence="2 3">
    <name type="scientific">Cryoendolithus antarcticus</name>
    <dbReference type="NCBI Taxonomy" id="1507870"/>
    <lineage>
        <taxon>Eukaryota</taxon>
        <taxon>Fungi</taxon>
        <taxon>Dikarya</taxon>
        <taxon>Ascomycota</taxon>
        <taxon>Pezizomycotina</taxon>
        <taxon>Dothideomycetes</taxon>
        <taxon>Dothideomycetidae</taxon>
        <taxon>Cladosporiales</taxon>
        <taxon>Cladosporiaceae</taxon>
        <taxon>Cryoendolithus</taxon>
    </lineage>
</organism>
<feature type="compositionally biased region" description="Low complexity" evidence="1">
    <location>
        <begin position="59"/>
        <end position="77"/>
    </location>
</feature>